<evidence type="ECO:0000256" key="4">
    <source>
        <dbReference type="ARBA" id="ARBA00023315"/>
    </source>
</evidence>
<evidence type="ECO:0000259" key="9">
    <source>
        <dbReference type="Pfam" id="PF02803"/>
    </source>
</evidence>
<dbReference type="InterPro" id="IPR002155">
    <property type="entry name" value="Thiolase"/>
</dbReference>
<dbReference type="PANTHER" id="PTHR18919">
    <property type="entry name" value="ACETYL-COA C-ACYLTRANSFERASE"/>
    <property type="match status" value="1"/>
</dbReference>
<feature type="compositionally biased region" description="Polar residues" evidence="7">
    <location>
        <begin position="114"/>
        <end position="138"/>
    </location>
</feature>
<dbReference type="EC" id="2.3.1.9" evidence="2"/>
<dbReference type="PATRIC" id="fig|999408.3.peg.4109"/>
<dbReference type="NCBIfam" id="TIGR01930">
    <property type="entry name" value="AcCoA-C-Actrans"/>
    <property type="match status" value="1"/>
</dbReference>
<evidence type="ECO:0000256" key="6">
    <source>
        <dbReference type="RuleBase" id="RU003557"/>
    </source>
</evidence>
<proteinExistence type="inferred from homology"/>
<evidence type="ECO:0000259" key="8">
    <source>
        <dbReference type="Pfam" id="PF00108"/>
    </source>
</evidence>
<keyword evidence="3 6" id="KW-0808">Transferase</keyword>
<evidence type="ECO:0000256" key="1">
    <source>
        <dbReference type="ARBA" id="ARBA00010982"/>
    </source>
</evidence>
<dbReference type="CDD" id="cd00751">
    <property type="entry name" value="thiolase"/>
    <property type="match status" value="1"/>
</dbReference>
<dbReference type="PIRSF" id="PIRSF000429">
    <property type="entry name" value="Ac-CoA_Ac_transf"/>
    <property type="match status" value="1"/>
</dbReference>
<evidence type="ECO:0000256" key="5">
    <source>
        <dbReference type="ARBA" id="ARBA00030755"/>
    </source>
</evidence>
<protein>
    <recommendedName>
        <fullName evidence="2">acetyl-CoA C-acetyltransferase</fullName>
        <ecNumber evidence="2">2.3.1.9</ecNumber>
    </recommendedName>
    <alternativeName>
        <fullName evidence="5">Acetoacetyl-CoA thiolase</fullName>
    </alternativeName>
</protein>
<dbReference type="InterPro" id="IPR020616">
    <property type="entry name" value="Thiolase_N"/>
</dbReference>
<evidence type="ECO:0000313" key="10">
    <source>
        <dbReference type="EMBL" id="ENZ12209.1"/>
    </source>
</evidence>
<dbReference type="HOGENOM" id="CLU_031026_2_1_9"/>
<keyword evidence="4 6" id="KW-0012">Acyltransferase</keyword>
<evidence type="ECO:0000256" key="2">
    <source>
        <dbReference type="ARBA" id="ARBA00012705"/>
    </source>
</evidence>
<dbReference type="InterPro" id="IPR016039">
    <property type="entry name" value="Thiolase-like"/>
</dbReference>
<gene>
    <name evidence="10" type="ORF">HMPREF1090_03842</name>
</gene>
<sequence length="404" mass="43118">MDKVFILGGLRSYIGVRNSAYRHVPAEHLGAAVLKELTARYQPSKIDMIICGNCVGGGGNITRLMALEAGLSESIPSVTVDLQCASSLEAVITAAARIQSGLADLVIAGGFESSSTQPLRSYNPNHPYVSSHTDNPSGNPAYIHDGSPADNSDVRRTGLSLTYSTAKFIPGPHREDVMLQGAEKTICHYHISPGEMDAWVLESHRRAYKAAREGLLDSITVPVYGLDHDEGIRPRLNQRLLDRLPCVLRDGRYLNAANACTMNDGAAFLLLCSEPYLKKHKLSARFRLANACTVGADPLMSPASVLPAVKGLLERSGLSMNDIGAIECNEAFAAIDVLINRAYPDQASRYNQLGGALAYGHPYGASGAIILLHLMKSMELSESSRGICCAAAAGGIGSAILLEQ</sequence>
<feature type="region of interest" description="Disordered" evidence="7">
    <location>
        <begin position="114"/>
        <end position="141"/>
    </location>
</feature>
<evidence type="ECO:0000256" key="7">
    <source>
        <dbReference type="SAM" id="MobiDB-lite"/>
    </source>
</evidence>
<dbReference type="InterPro" id="IPR020613">
    <property type="entry name" value="Thiolase_CS"/>
</dbReference>
<evidence type="ECO:0000313" key="11">
    <source>
        <dbReference type="Proteomes" id="UP000013085"/>
    </source>
</evidence>
<evidence type="ECO:0000256" key="3">
    <source>
        <dbReference type="ARBA" id="ARBA00022679"/>
    </source>
</evidence>
<dbReference type="AlphaFoldDB" id="A0A0E2H7F8"/>
<dbReference type="RefSeq" id="WP_002585381.1">
    <property type="nucleotide sequence ID" value="NZ_KB850980.1"/>
</dbReference>
<dbReference type="Proteomes" id="UP000013085">
    <property type="component" value="Unassembled WGS sequence"/>
</dbReference>
<dbReference type="SUPFAM" id="SSF53901">
    <property type="entry name" value="Thiolase-like"/>
    <property type="match status" value="2"/>
</dbReference>
<accession>A0A0E2H7F8</accession>
<dbReference type="GO" id="GO:0003985">
    <property type="term" value="F:acetyl-CoA C-acetyltransferase activity"/>
    <property type="evidence" value="ECO:0007669"/>
    <property type="project" value="UniProtKB-EC"/>
</dbReference>
<dbReference type="Pfam" id="PF00108">
    <property type="entry name" value="Thiolase_N"/>
    <property type="match status" value="1"/>
</dbReference>
<dbReference type="PANTHER" id="PTHR18919:SF107">
    <property type="entry name" value="ACETYL-COA ACETYLTRANSFERASE, CYTOSOLIC"/>
    <property type="match status" value="1"/>
</dbReference>
<feature type="domain" description="Thiolase N-terminal" evidence="8">
    <location>
        <begin position="4"/>
        <end position="274"/>
    </location>
</feature>
<dbReference type="Gene3D" id="3.40.47.10">
    <property type="match status" value="1"/>
</dbReference>
<comment type="caution">
    <text evidence="10">The sequence shown here is derived from an EMBL/GenBank/DDBJ whole genome shotgun (WGS) entry which is preliminary data.</text>
</comment>
<dbReference type="EMBL" id="AGYR01000040">
    <property type="protein sequence ID" value="ENZ12209.1"/>
    <property type="molecule type" value="Genomic_DNA"/>
</dbReference>
<feature type="domain" description="Thiolase C-terminal" evidence="9">
    <location>
        <begin position="287"/>
        <end position="403"/>
    </location>
</feature>
<dbReference type="GeneID" id="57962961"/>
<dbReference type="InterPro" id="IPR020617">
    <property type="entry name" value="Thiolase_C"/>
</dbReference>
<dbReference type="Pfam" id="PF02803">
    <property type="entry name" value="Thiolase_C"/>
    <property type="match status" value="1"/>
</dbReference>
<reference evidence="10 11" key="1">
    <citation type="submission" date="2013-01" db="EMBL/GenBank/DDBJ databases">
        <title>The Genome Sequence of Clostridium clostridioforme 90A8.</title>
        <authorList>
            <consortium name="The Broad Institute Genome Sequencing Platform"/>
            <person name="Earl A."/>
            <person name="Ward D."/>
            <person name="Feldgarden M."/>
            <person name="Gevers D."/>
            <person name="Courvalin P."/>
            <person name="Lambert T."/>
            <person name="Walker B."/>
            <person name="Young S.K."/>
            <person name="Zeng Q."/>
            <person name="Gargeya S."/>
            <person name="Fitzgerald M."/>
            <person name="Haas B."/>
            <person name="Abouelleil A."/>
            <person name="Alvarado L."/>
            <person name="Arachchi H.M."/>
            <person name="Berlin A.M."/>
            <person name="Chapman S.B."/>
            <person name="Dewar J."/>
            <person name="Goldberg J."/>
            <person name="Griggs A."/>
            <person name="Gujja S."/>
            <person name="Hansen M."/>
            <person name="Howarth C."/>
            <person name="Imamovic A."/>
            <person name="Larimer J."/>
            <person name="McCowan C."/>
            <person name="Murphy C."/>
            <person name="Neiman D."/>
            <person name="Pearson M."/>
            <person name="Priest M."/>
            <person name="Roberts A."/>
            <person name="Saif S."/>
            <person name="Shea T."/>
            <person name="Sisk P."/>
            <person name="Sykes S."/>
            <person name="Wortman J."/>
            <person name="Nusbaum C."/>
            <person name="Birren B."/>
        </authorList>
    </citation>
    <scope>NUCLEOTIDE SEQUENCE [LARGE SCALE GENOMIC DNA]</scope>
    <source>
        <strain evidence="10 11">90A8</strain>
    </source>
</reference>
<name>A0A0E2H7F8_9FIRM</name>
<comment type="similarity">
    <text evidence="1 6">Belongs to the thiolase-like superfamily. Thiolase family.</text>
</comment>
<dbReference type="PROSITE" id="PS00737">
    <property type="entry name" value="THIOLASE_2"/>
    <property type="match status" value="1"/>
</dbReference>
<organism evidence="10 11">
    <name type="scientific">[Clostridium] clostridioforme 90A8</name>
    <dbReference type="NCBI Taxonomy" id="999408"/>
    <lineage>
        <taxon>Bacteria</taxon>
        <taxon>Bacillati</taxon>
        <taxon>Bacillota</taxon>
        <taxon>Clostridia</taxon>
        <taxon>Lachnospirales</taxon>
        <taxon>Lachnospiraceae</taxon>
        <taxon>Enterocloster</taxon>
    </lineage>
</organism>